<comment type="similarity">
    <text evidence="2">Belongs to the CobB/CobQ family. GatD subfamily.</text>
</comment>
<dbReference type="Pfam" id="PF07685">
    <property type="entry name" value="GATase_3"/>
    <property type="match status" value="1"/>
</dbReference>
<dbReference type="AlphaFoldDB" id="A0A5E3ZXJ4"/>
<dbReference type="Gene3D" id="3.40.50.880">
    <property type="match status" value="1"/>
</dbReference>
<keyword evidence="2" id="KW-0133">Cell shape</keyword>
<dbReference type="UniPathway" id="UPA00219"/>
<dbReference type="GeneID" id="84895016"/>
<dbReference type="PROSITE" id="PS51274">
    <property type="entry name" value="GATASE_COBBQ"/>
    <property type="match status" value="1"/>
</dbReference>
<comment type="pathway">
    <text evidence="2">Cell wall biogenesis; peptidoglycan biosynthesis.</text>
</comment>
<dbReference type="GO" id="GO:0008360">
    <property type="term" value="P:regulation of cell shape"/>
    <property type="evidence" value="ECO:0007669"/>
    <property type="project" value="UniProtKB-KW"/>
</dbReference>
<feature type="domain" description="CobB/CobQ-like glutamine amidotransferase" evidence="3">
    <location>
        <begin position="17"/>
        <end position="218"/>
    </location>
</feature>
<name>A0A5E3ZXJ4_9ACTN</name>
<feature type="active site" description="Nucleophile" evidence="2">
    <location>
        <position position="103"/>
    </location>
</feature>
<keyword evidence="1 2" id="KW-0315">Glutamine amidotransferase</keyword>
<dbReference type="RefSeq" id="WP_257720269.1">
    <property type="nucleotide sequence ID" value="NZ_CP009312.1"/>
</dbReference>
<evidence type="ECO:0000256" key="2">
    <source>
        <dbReference type="HAMAP-Rule" id="MF_02213"/>
    </source>
</evidence>
<dbReference type="EMBL" id="LR584267">
    <property type="protein sequence ID" value="VHO01046.1"/>
    <property type="molecule type" value="Genomic_DNA"/>
</dbReference>
<accession>A0A5E3ZXJ4</accession>
<comment type="catalytic activity">
    <reaction evidence="2">
        <text>beta-D-GlcNAc-(1-&gt;4)-Mur2Ac(oyl-L-Ala-gamma-D-Glu-L-Lys-D-Ala-D-Ala)-di-trans,octa-cis-undecaprenyl diphosphate + L-glutamine + ATP + H2O = beta-D-GlcNAc-(1-&gt;4)-Mur2Ac(oyl-L-Ala-D-isoglutaminyl-L-Lys-D-Ala-D-Ala)-di-trans,octa-cis-undecaprenyl diphosphate + L-glutamate + ADP + phosphate + H(+)</text>
        <dbReference type="Rhea" id="RHEA:57928"/>
        <dbReference type="ChEBI" id="CHEBI:15377"/>
        <dbReference type="ChEBI" id="CHEBI:15378"/>
        <dbReference type="ChEBI" id="CHEBI:29985"/>
        <dbReference type="ChEBI" id="CHEBI:30616"/>
        <dbReference type="ChEBI" id="CHEBI:43474"/>
        <dbReference type="ChEBI" id="CHEBI:58359"/>
        <dbReference type="ChEBI" id="CHEBI:60033"/>
        <dbReference type="ChEBI" id="CHEBI:62233"/>
        <dbReference type="ChEBI" id="CHEBI:456216"/>
        <dbReference type="EC" id="6.3.5.13"/>
    </reaction>
</comment>
<feature type="binding site" evidence="2">
    <location>
        <position position="137"/>
    </location>
    <ligand>
        <name>substrate</name>
    </ligand>
</feature>
<dbReference type="GO" id="GO:0009236">
    <property type="term" value="P:cobalamin biosynthetic process"/>
    <property type="evidence" value="ECO:0007669"/>
    <property type="project" value="InterPro"/>
</dbReference>
<comment type="subunit">
    <text evidence="2">Forms a heterodimer with MurT.</text>
</comment>
<dbReference type="Proteomes" id="UP000324288">
    <property type="component" value="Chromosome"/>
</dbReference>
<dbReference type="GO" id="GO:0071555">
    <property type="term" value="P:cell wall organization"/>
    <property type="evidence" value="ECO:0007669"/>
    <property type="project" value="UniProtKB-KW"/>
</dbReference>
<dbReference type="HAMAP" id="MF_02213">
    <property type="entry name" value="Lipid_II_synth_GatD"/>
    <property type="match status" value="1"/>
</dbReference>
<dbReference type="InterPro" id="IPR043702">
    <property type="entry name" value="Lipid_II_synth_GatD"/>
</dbReference>
<dbReference type="GO" id="GO:0009252">
    <property type="term" value="P:peptidoglycan biosynthetic process"/>
    <property type="evidence" value="ECO:0007669"/>
    <property type="project" value="UniProtKB-UniRule"/>
</dbReference>
<dbReference type="EC" id="6.3.5.13" evidence="2"/>
<dbReference type="GO" id="GO:0140282">
    <property type="term" value="F:carbon-nitrogen ligase activity on lipid II"/>
    <property type="evidence" value="ECO:0007669"/>
    <property type="project" value="UniProtKB-UniRule"/>
</dbReference>
<evidence type="ECO:0000256" key="1">
    <source>
        <dbReference type="ARBA" id="ARBA00022962"/>
    </source>
</evidence>
<dbReference type="CDD" id="cd01750">
    <property type="entry name" value="GATase1_CobQ"/>
    <property type="match status" value="1"/>
</dbReference>
<dbReference type="GO" id="GO:0004359">
    <property type="term" value="F:glutaminase activity"/>
    <property type="evidence" value="ECO:0007669"/>
    <property type="project" value="UniProtKB-UniRule"/>
</dbReference>
<proteinExistence type="inferred from homology"/>
<keyword evidence="2" id="KW-0573">Peptidoglycan synthesis</keyword>
<dbReference type="PANTHER" id="PTHR21343:SF9">
    <property type="entry name" value="LIPID II ISOGLUTAMINYL SYNTHASE (GLUTAMINE-HYDROLYZING) SUBUNIT GATD"/>
    <property type="match status" value="1"/>
</dbReference>
<gene>
    <name evidence="4" type="primary">cobQ_2</name>
    <name evidence="2" type="synonym">gatD</name>
    <name evidence="4" type="ORF">LC603019_01104</name>
</gene>
<evidence type="ECO:0000259" key="3">
    <source>
        <dbReference type="Pfam" id="PF07685"/>
    </source>
</evidence>
<keyword evidence="2" id="KW-0961">Cell wall biogenesis/degradation</keyword>
<keyword evidence="2" id="KW-0436">Ligase</keyword>
<dbReference type="SUPFAM" id="SSF52317">
    <property type="entry name" value="Class I glutamine amidotransferase-like"/>
    <property type="match status" value="1"/>
</dbReference>
<organism evidence="4 5">
    <name type="scientific">Lawsonella clevelandensis</name>
    <dbReference type="NCBI Taxonomy" id="1528099"/>
    <lineage>
        <taxon>Bacteria</taxon>
        <taxon>Bacillati</taxon>
        <taxon>Actinomycetota</taxon>
        <taxon>Actinomycetes</taxon>
        <taxon>Mycobacteriales</taxon>
        <taxon>Lawsonellaceae</taxon>
        <taxon>Lawsonella</taxon>
    </lineage>
</organism>
<reference evidence="4 5" key="1">
    <citation type="submission" date="2019-04" db="EMBL/GenBank/DDBJ databases">
        <authorList>
            <person name="Seth-Smith MB H."/>
            <person name="Seth-Smith H."/>
        </authorList>
    </citation>
    <scope>NUCLEOTIDE SEQUENCE [LARGE SCALE GENOMIC DNA]</scope>
    <source>
        <strain evidence="4">USB-603019</strain>
    </source>
</reference>
<keyword evidence="5" id="KW-1185">Reference proteome</keyword>
<comment type="function">
    <text evidence="2">The lipid II isoglutaminyl synthase complex catalyzes the formation of alpha-D-isoglutamine in the cell wall lipid II stem peptide. The GatD subunit catalyzes the hydrolysis of glutamine to glutamate and ammonia. The resulting ammonia molecule is channeled to the active site of MurT.</text>
</comment>
<dbReference type="InterPro" id="IPR033949">
    <property type="entry name" value="CobQ_GATase1"/>
</dbReference>
<keyword evidence="2" id="KW-0378">Hydrolase</keyword>
<sequence length="264" mass="27839">MSTLSNPTPGRDSVIHIGALLPDIMSTYGDDGNALVLRERLRRRGYQAEIVRITLQDEVPSSCDIYTMGGGEDVAQILASQHLRTHRGLFTAVEAGRPLLAICAGVQLLGEWFQVADGSHAEGVGLLDATTVPQATRSIGELVGTPVVEGLTEPLTGFENHMGATVLGPDARPLSRVKYGVGNSVPAGSAVPDTGLVDGVVQGSIVATYMHGPCLARNPQLADYLVAQVLGVPAAELEPLEIPAITLLRKERLAAAKHPFKRTA</sequence>
<protein>
    <recommendedName>
        <fullName evidence="2">Lipid II isoglutaminyl synthase (glutamine-hydrolyzing) subunit GatD</fullName>
        <ecNumber evidence="2">6.3.5.13</ecNumber>
    </recommendedName>
    <alternativeName>
        <fullName evidence="2">Lipid II isoglutaminyl synthase glutaminase subunit</fullName>
        <ecNumber evidence="2">3.5.1.2</ecNumber>
    </alternativeName>
</protein>
<dbReference type="InterPro" id="IPR029062">
    <property type="entry name" value="Class_I_gatase-like"/>
</dbReference>
<feature type="active site" evidence="2">
    <location>
        <position position="211"/>
    </location>
</feature>
<dbReference type="EC" id="3.5.1.2" evidence="2"/>
<dbReference type="PANTHER" id="PTHR21343">
    <property type="entry name" value="DETHIOBIOTIN SYNTHETASE"/>
    <property type="match status" value="1"/>
</dbReference>
<evidence type="ECO:0000313" key="5">
    <source>
        <dbReference type="Proteomes" id="UP000324288"/>
    </source>
</evidence>
<comment type="catalytic activity">
    <reaction evidence="2">
        <text>L-glutamine + H2O = L-glutamate + NH4(+)</text>
        <dbReference type="Rhea" id="RHEA:15889"/>
        <dbReference type="ChEBI" id="CHEBI:15377"/>
        <dbReference type="ChEBI" id="CHEBI:28938"/>
        <dbReference type="ChEBI" id="CHEBI:29985"/>
        <dbReference type="ChEBI" id="CHEBI:58359"/>
        <dbReference type="EC" id="3.5.1.2"/>
    </reaction>
</comment>
<dbReference type="InterPro" id="IPR011698">
    <property type="entry name" value="GATase_3"/>
</dbReference>
<evidence type="ECO:0000313" key="4">
    <source>
        <dbReference type="EMBL" id="VHO01046.1"/>
    </source>
</evidence>